<evidence type="ECO:0000313" key="2">
    <source>
        <dbReference type="EMBL" id="MYN47737.1"/>
    </source>
</evidence>
<dbReference type="SUPFAM" id="SSF52540">
    <property type="entry name" value="P-loop containing nucleoside triphosphate hydrolases"/>
    <property type="match status" value="1"/>
</dbReference>
<sequence>MAKEKPATAGDGRTVARPIAIDHHPLNNRTYRVATTAIEDCWLLVSRCLQYRIPGALIYGESRLGKTYAIEYLRMLIHRERPEIPTFHVQSEHKASRSEGAFFTRLLRSVRHPSPDSGRNGGKRRALHERLRDVAEAQGSTSVIFFCDEAQRYCLHEYEWLRDVHDELAQCGVRLTTFLFGQERLCEQRARFQESGDTHIVKRFMVETLRFRGIRSAVDAATCLRSYDEHAYPVGSDWSFTRYYYPFAFEAGMRLEMSADFVWDAFSQAHQHAGLAGAVEIPMEYFSRAVEAILLDGLLHDALDFQLSERHWSTVVQHCGYVASEQAVERNARGLGR</sequence>
<comment type="caution">
    <text evidence="2">The sequence shown here is derived from an EMBL/GenBank/DDBJ whole genome shotgun (WGS) entry which is preliminary data.</text>
</comment>
<feature type="domain" description="ORC1/DEAH AAA+ ATPase" evidence="1">
    <location>
        <begin position="57"/>
        <end position="185"/>
    </location>
</feature>
<keyword evidence="3" id="KW-1185">Reference proteome</keyword>
<proteinExistence type="predicted"/>
<evidence type="ECO:0000313" key="3">
    <source>
        <dbReference type="Proteomes" id="UP000444316"/>
    </source>
</evidence>
<name>A0A845I5H2_9BURK</name>
<dbReference type="InterPro" id="IPR027417">
    <property type="entry name" value="P-loop_NTPase"/>
</dbReference>
<dbReference type="Pfam" id="PF13401">
    <property type="entry name" value="AAA_22"/>
    <property type="match status" value="1"/>
</dbReference>
<evidence type="ECO:0000259" key="1">
    <source>
        <dbReference type="Pfam" id="PF13401"/>
    </source>
</evidence>
<protein>
    <submittedName>
        <fullName evidence="2">AAA family ATPase</fullName>
    </submittedName>
</protein>
<dbReference type="RefSeq" id="WP_161037112.1">
    <property type="nucleotide sequence ID" value="NZ_WWCL01000010.1"/>
</dbReference>
<reference evidence="2" key="1">
    <citation type="submission" date="2019-12" db="EMBL/GenBank/DDBJ databases">
        <title>Novel species isolated from a subtropical stream in China.</title>
        <authorList>
            <person name="Lu H."/>
        </authorList>
    </citation>
    <scope>NUCLEOTIDE SEQUENCE [LARGE SCALE GENOMIC DNA]</scope>
    <source>
        <strain evidence="2">FT93W</strain>
    </source>
</reference>
<organism evidence="2 3">
    <name type="scientific">Duganella fentianensis</name>
    <dbReference type="NCBI Taxonomy" id="2692177"/>
    <lineage>
        <taxon>Bacteria</taxon>
        <taxon>Pseudomonadati</taxon>
        <taxon>Pseudomonadota</taxon>
        <taxon>Betaproteobacteria</taxon>
        <taxon>Burkholderiales</taxon>
        <taxon>Oxalobacteraceae</taxon>
        <taxon>Telluria group</taxon>
        <taxon>Duganella</taxon>
    </lineage>
</organism>
<dbReference type="GO" id="GO:0016887">
    <property type="term" value="F:ATP hydrolysis activity"/>
    <property type="evidence" value="ECO:0007669"/>
    <property type="project" value="InterPro"/>
</dbReference>
<dbReference type="InterPro" id="IPR049945">
    <property type="entry name" value="AAA_22"/>
</dbReference>
<accession>A0A845I5H2</accession>
<dbReference type="Proteomes" id="UP000444316">
    <property type="component" value="Unassembled WGS sequence"/>
</dbReference>
<dbReference type="Gene3D" id="3.40.50.300">
    <property type="entry name" value="P-loop containing nucleotide triphosphate hydrolases"/>
    <property type="match status" value="1"/>
</dbReference>
<dbReference type="AlphaFoldDB" id="A0A845I5H2"/>
<dbReference type="EMBL" id="WWCL01000010">
    <property type="protein sequence ID" value="MYN47737.1"/>
    <property type="molecule type" value="Genomic_DNA"/>
</dbReference>
<gene>
    <name evidence="2" type="ORF">GTP23_22120</name>
</gene>